<reference evidence="8" key="1">
    <citation type="journal article" date="2021" name="IMA Fungus">
        <title>Genomic characterization of three marine fungi, including Emericellopsis atlantica sp. nov. with signatures of a generalist lifestyle and marine biomass degradation.</title>
        <authorList>
            <person name="Hagestad O.C."/>
            <person name="Hou L."/>
            <person name="Andersen J.H."/>
            <person name="Hansen E.H."/>
            <person name="Altermark B."/>
            <person name="Li C."/>
            <person name="Kuhnert E."/>
            <person name="Cox R.J."/>
            <person name="Crous P.W."/>
            <person name="Spatafora J.W."/>
            <person name="Lail K."/>
            <person name="Amirebrahimi M."/>
            <person name="Lipzen A."/>
            <person name="Pangilinan J."/>
            <person name="Andreopoulos W."/>
            <person name="Hayes R.D."/>
            <person name="Ng V."/>
            <person name="Grigoriev I.V."/>
            <person name="Jackson S.A."/>
            <person name="Sutton T.D.S."/>
            <person name="Dobson A.D.W."/>
            <person name="Rama T."/>
        </authorList>
    </citation>
    <scope>NUCLEOTIDE SEQUENCE</scope>
    <source>
        <strain evidence="8">TRa3180A</strain>
    </source>
</reference>
<feature type="domain" description="DNA-directed RNA polymerase RpoA/D/Rpb3-type" evidence="7">
    <location>
        <begin position="65"/>
        <end position="373"/>
    </location>
</feature>
<evidence type="ECO:0000313" key="9">
    <source>
        <dbReference type="Proteomes" id="UP000887226"/>
    </source>
</evidence>
<evidence type="ECO:0000256" key="1">
    <source>
        <dbReference type="ARBA" id="ARBA00004123"/>
    </source>
</evidence>
<dbReference type="SMART" id="SM00662">
    <property type="entry name" value="RPOLD"/>
    <property type="match status" value="1"/>
</dbReference>
<dbReference type="InterPro" id="IPR011263">
    <property type="entry name" value="DNA-dir_RNA_pol_RpoA/D/Rpb3"/>
</dbReference>
<dbReference type="InterPro" id="IPR050518">
    <property type="entry name" value="Rpo3/RPB3_RNA_Pol_subunit"/>
</dbReference>
<evidence type="ECO:0000313" key="8">
    <source>
        <dbReference type="EMBL" id="KAG9248877.1"/>
    </source>
</evidence>
<dbReference type="GO" id="GO:0055029">
    <property type="term" value="C:nuclear DNA-directed RNA polymerase complex"/>
    <property type="evidence" value="ECO:0007669"/>
    <property type="project" value="UniProtKB-ARBA"/>
</dbReference>
<dbReference type="Gene3D" id="3.30.1360.10">
    <property type="entry name" value="RNA polymerase, RBP11-like subunit"/>
    <property type="match status" value="1"/>
</dbReference>
<proteinExistence type="inferred from homology"/>
<organism evidence="8 9">
    <name type="scientific">Calycina marina</name>
    <dbReference type="NCBI Taxonomy" id="1763456"/>
    <lineage>
        <taxon>Eukaryota</taxon>
        <taxon>Fungi</taxon>
        <taxon>Dikarya</taxon>
        <taxon>Ascomycota</taxon>
        <taxon>Pezizomycotina</taxon>
        <taxon>Leotiomycetes</taxon>
        <taxon>Helotiales</taxon>
        <taxon>Pezizellaceae</taxon>
        <taxon>Calycina</taxon>
    </lineage>
</organism>
<dbReference type="GO" id="GO:0003899">
    <property type="term" value="F:DNA-directed RNA polymerase activity"/>
    <property type="evidence" value="ECO:0007669"/>
    <property type="project" value="InterPro"/>
</dbReference>
<dbReference type="PANTHER" id="PTHR11800:SF13">
    <property type="entry name" value="DNA-DIRECTED RNA POLYMERASES I AND III SUBUNIT RPAC1"/>
    <property type="match status" value="1"/>
</dbReference>
<dbReference type="EMBL" id="MU253742">
    <property type="protein sequence ID" value="KAG9248877.1"/>
    <property type="molecule type" value="Genomic_DNA"/>
</dbReference>
<dbReference type="GO" id="GO:0046983">
    <property type="term" value="F:protein dimerization activity"/>
    <property type="evidence" value="ECO:0007669"/>
    <property type="project" value="InterPro"/>
</dbReference>
<evidence type="ECO:0000256" key="5">
    <source>
        <dbReference type="ARBA" id="ARBA00023242"/>
    </source>
</evidence>
<dbReference type="GO" id="GO:0005666">
    <property type="term" value="C:RNA polymerase III complex"/>
    <property type="evidence" value="ECO:0007669"/>
    <property type="project" value="TreeGrafter"/>
</dbReference>
<dbReference type="HAMAP" id="MF_00320">
    <property type="entry name" value="RNApol_arch_Rpo3"/>
    <property type="match status" value="1"/>
</dbReference>
<dbReference type="GO" id="GO:0005736">
    <property type="term" value="C:RNA polymerase I complex"/>
    <property type="evidence" value="ECO:0007669"/>
    <property type="project" value="TreeGrafter"/>
</dbReference>
<sequence>MARNTIIPSQVVIEQRKRVGIQLETVTNVSGTDFPGNYPDEDHAWDVIKFAENFKVEFHTLAPWDASFSLIGLDASVANAFRRILIAEIPSLAIEWCFVNNNTSIIQDEVLAARLGLVPFTGNRVGLLDFLKWYKKPAEGEEKVEGTDYNTVVLDLQIECTHNKDAARNERDPLKKYNNAHVYARDIKFIPFGRQAEHFSGENAIRPTNPDILLAKLRPGQVIDIQMHAIKGVGSDHAKFSPVATASYRLLPTIDILRPILGQDAVKFKKCFPAGVIGLETVTKKEAAQKGSGYEGHEGEKKAVVFDAMKDTVSRECLRHEEFNKKGEEKVKLGRVRDHFIFSVESVGQWNSDEMFLESIRHLRTKCESLKADLADLKMKGT</sequence>
<comment type="similarity">
    <text evidence="6">Belongs to the archaeal Rpo3/eukaryotic RPB3 RNA polymerase subunit family.</text>
</comment>
<gene>
    <name evidence="8" type="ORF">BJ878DRAFT_486408</name>
</gene>
<dbReference type="GO" id="GO:0006351">
    <property type="term" value="P:DNA-templated transcription"/>
    <property type="evidence" value="ECO:0007669"/>
    <property type="project" value="InterPro"/>
</dbReference>
<dbReference type="Gene3D" id="2.170.120.12">
    <property type="entry name" value="DNA-directed RNA polymerase, insert domain"/>
    <property type="match status" value="1"/>
</dbReference>
<dbReference type="InterPro" id="IPR022842">
    <property type="entry name" value="RNAP_Rpo3/Rpb3/RPAC1"/>
</dbReference>
<dbReference type="Pfam" id="PF01000">
    <property type="entry name" value="RNA_pol_A_bac"/>
    <property type="match status" value="1"/>
</dbReference>
<dbReference type="AlphaFoldDB" id="A0A9P8CJD3"/>
<accession>A0A9P8CJD3</accession>
<dbReference type="PANTHER" id="PTHR11800">
    <property type="entry name" value="DNA-DIRECTED RNA POLYMERASE"/>
    <property type="match status" value="1"/>
</dbReference>
<dbReference type="Proteomes" id="UP000887226">
    <property type="component" value="Unassembled WGS sequence"/>
</dbReference>
<comment type="caution">
    <text evidence="8">The sequence shown here is derived from an EMBL/GenBank/DDBJ whole genome shotgun (WGS) entry which is preliminary data.</text>
</comment>
<dbReference type="InterPro" id="IPR036603">
    <property type="entry name" value="RBP11-like"/>
</dbReference>
<evidence type="ECO:0000256" key="3">
    <source>
        <dbReference type="ARBA" id="ARBA00022478"/>
    </source>
</evidence>
<evidence type="ECO:0000256" key="6">
    <source>
        <dbReference type="ARBA" id="ARBA00025804"/>
    </source>
</evidence>
<dbReference type="InterPro" id="IPR036643">
    <property type="entry name" value="RNApol_insert_sf"/>
</dbReference>
<protein>
    <recommendedName>
        <fullName evidence="2">DNA-directed RNA polymerases I and III subunit RPAC1</fullName>
    </recommendedName>
</protein>
<dbReference type="OrthoDB" id="270173at2759"/>
<dbReference type="CDD" id="cd07032">
    <property type="entry name" value="RNAP_I_II_AC40"/>
    <property type="match status" value="1"/>
</dbReference>
<evidence type="ECO:0000259" key="7">
    <source>
        <dbReference type="SMART" id="SM00662"/>
    </source>
</evidence>
<dbReference type="SUPFAM" id="SSF56553">
    <property type="entry name" value="Insert subdomain of RNA polymerase alpha subunit"/>
    <property type="match status" value="1"/>
</dbReference>
<dbReference type="SUPFAM" id="SSF55257">
    <property type="entry name" value="RBP11-like subunits of RNA polymerase"/>
    <property type="match status" value="1"/>
</dbReference>
<dbReference type="InterPro" id="IPR033901">
    <property type="entry name" value="RNAPI/III_AC40"/>
</dbReference>
<keyword evidence="9" id="KW-1185">Reference proteome</keyword>
<dbReference type="FunFam" id="2.170.120.12:FF:000003">
    <property type="entry name" value="Dna-directed rna polymerases i and iii subunit"/>
    <property type="match status" value="1"/>
</dbReference>
<comment type="subcellular location">
    <subcellularLocation>
        <location evidence="1">Nucleus</location>
    </subcellularLocation>
</comment>
<dbReference type="Pfam" id="PF01193">
    <property type="entry name" value="RNA_pol_L"/>
    <property type="match status" value="1"/>
</dbReference>
<keyword evidence="3 8" id="KW-0240">DNA-directed RNA polymerase</keyword>
<keyword evidence="5" id="KW-0539">Nucleus</keyword>
<keyword evidence="4" id="KW-0804">Transcription</keyword>
<dbReference type="InterPro" id="IPR011262">
    <property type="entry name" value="DNA-dir_RNA_pol_insert"/>
</dbReference>
<evidence type="ECO:0000256" key="2">
    <source>
        <dbReference type="ARBA" id="ARBA00022083"/>
    </source>
</evidence>
<name>A0A9P8CJD3_9HELO</name>
<evidence type="ECO:0000256" key="4">
    <source>
        <dbReference type="ARBA" id="ARBA00023163"/>
    </source>
</evidence>